<dbReference type="RefSeq" id="WP_081728544.1">
    <property type="nucleotide sequence ID" value="NZ_NRRE01000011.1"/>
</dbReference>
<evidence type="ECO:0000259" key="2">
    <source>
        <dbReference type="Pfam" id="PF01471"/>
    </source>
</evidence>
<name>A0A934UYV3_9PROT</name>
<organism evidence="3 4">
    <name type="scientific">Rhodovibrio salinarum</name>
    <dbReference type="NCBI Taxonomy" id="1087"/>
    <lineage>
        <taxon>Bacteria</taxon>
        <taxon>Pseudomonadati</taxon>
        <taxon>Pseudomonadota</taxon>
        <taxon>Alphaproteobacteria</taxon>
        <taxon>Rhodospirillales</taxon>
        <taxon>Rhodovibrionaceae</taxon>
        <taxon>Rhodovibrio</taxon>
    </lineage>
</organism>
<evidence type="ECO:0000313" key="4">
    <source>
        <dbReference type="Proteomes" id="UP000778970"/>
    </source>
</evidence>
<feature type="domain" description="Peptidoglycan binding-like" evidence="2">
    <location>
        <begin position="50"/>
        <end position="105"/>
    </location>
</feature>
<comment type="caution">
    <text evidence="3">The sequence shown here is derived from an EMBL/GenBank/DDBJ whole genome shotgun (WGS) entry which is preliminary data.</text>
</comment>
<dbReference type="AlphaFoldDB" id="A0A934UYV3"/>
<dbReference type="Gene3D" id="1.10.101.10">
    <property type="entry name" value="PGBD-like superfamily/PGBD"/>
    <property type="match status" value="1"/>
</dbReference>
<dbReference type="InterPro" id="IPR036365">
    <property type="entry name" value="PGBD-like_sf"/>
</dbReference>
<feature type="compositionally biased region" description="Basic and acidic residues" evidence="1">
    <location>
        <begin position="112"/>
        <end position="121"/>
    </location>
</feature>
<dbReference type="SUPFAM" id="SSF47090">
    <property type="entry name" value="PGBD-like"/>
    <property type="match status" value="1"/>
</dbReference>
<gene>
    <name evidence="3" type="ORF">CKO21_02760</name>
</gene>
<reference evidence="3" key="2">
    <citation type="journal article" date="2020" name="Microorganisms">
        <title>Osmotic Adaptation and Compatible Solute Biosynthesis of Phototrophic Bacteria as Revealed from Genome Analyses.</title>
        <authorList>
            <person name="Imhoff J.F."/>
            <person name="Rahn T."/>
            <person name="Kunzel S."/>
            <person name="Keller A."/>
            <person name="Neulinger S.C."/>
        </authorList>
    </citation>
    <scope>NUCLEOTIDE SEQUENCE</scope>
    <source>
        <strain evidence="3">DSM 9154</strain>
    </source>
</reference>
<dbReference type="InterPro" id="IPR036366">
    <property type="entry name" value="PGBDSf"/>
</dbReference>
<protein>
    <recommendedName>
        <fullName evidence="2">Peptidoglycan binding-like domain-containing protein</fullName>
    </recommendedName>
</protein>
<feature type="region of interest" description="Disordered" evidence="1">
    <location>
        <begin position="105"/>
        <end position="147"/>
    </location>
</feature>
<feature type="compositionally biased region" description="Polar residues" evidence="1">
    <location>
        <begin position="131"/>
        <end position="146"/>
    </location>
</feature>
<dbReference type="Pfam" id="PF01471">
    <property type="entry name" value="PG_binding_1"/>
    <property type="match status" value="1"/>
</dbReference>
<dbReference type="InterPro" id="IPR002477">
    <property type="entry name" value="Peptidoglycan-bd-like"/>
</dbReference>
<evidence type="ECO:0000313" key="3">
    <source>
        <dbReference type="EMBL" id="MBK1696163.1"/>
    </source>
</evidence>
<proteinExistence type="predicted"/>
<accession>A0A934UYV3</accession>
<keyword evidence="4" id="KW-1185">Reference proteome</keyword>
<reference evidence="3" key="1">
    <citation type="submission" date="2017-08" db="EMBL/GenBank/DDBJ databases">
        <authorList>
            <person name="Imhoff J.F."/>
            <person name="Rahn T."/>
            <person name="Kuenzel S."/>
            <person name="Neulinger S.C."/>
        </authorList>
    </citation>
    <scope>NUCLEOTIDE SEQUENCE</scope>
    <source>
        <strain evidence="3">DSM 9154</strain>
    </source>
</reference>
<dbReference type="Proteomes" id="UP000778970">
    <property type="component" value="Unassembled WGS sequence"/>
</dbReference>
<dbReference type="EMBL" id="NRRE01000011">
    <property type="protein sequence ID" value="MBK1696163.1"/>
    <property type="molecule type" value="Genomic_DNA"/>
</dbReference>
<sequence>MKRPAGQSKAKRAHALLGAVLALGLVTWGVGAVSPVPPAAAGTDDVAATRAEVRQIQKHLDALGYDAGPVDGQYGQTTRKAIMAFERDHDMPVIGMPDQDVRQRLAKALQRKRAEDTAREEAEADQQDGQNRQTETAQGDDQQTGDTEIALPGTRWRLHHPQGENIVLEFRRGGTIQAPAGSWRWERQDGRVVIHYDSGSRLNSRLIGKLRGPRHMTGWGQDTFGERWQWSADRLPDNNDS</sequence>
<evidence type="ECO:0000256" key="1">
    <source>
        <dbReference type="SAM" id="MobiDB-lite"/>
    </source>
</evidence>